<dbReference type="InterPro" id="IPR029061">
    <property type="entry name" value="THDP-binding"/>
</dbReference>
<dbReference type="EMBL" id="JACHGW010000002">
    <property type="protein sequence ID" value="MBB6050880.1"/>
    <property type="molecule type" value="Genomic_DNA"/>
</dbReference>
<name>A0A7W9W7A2_ARMRO</name>
<dbReference type="Pfam" id="PF02780">
    <property type="entry name" value="Transketolase_C"/>
    <property type="match status" value="1"/>
</dbReference>
<dbReference type="SMART" id="SM00861">
    <property type="entry name" value="Transket_pyr"/>
    <property type="match status" value="1"/>
</dbReference>
<evidence type="ECO:0000313" key="5">
    <source>
        <dbReference type="EMBL" id="MBB6050880.1"/>
    </source>
</evidence>
<dbReference type="NCBIfam" id="NF006667">
    <property type="entry name" value="PRK09212.1"/>
    <property type="match status" value="1"/>
</dbReference>
<dbReference type="SUPFAM" id="SSF52518">
    <property type="entry name" value="Thiamin diphosphate-binding fold (THDP-binding)"/>
    <property type="match status" value="1"/>
</dbReference>
<evidence type="ECO:0000313" key="6">
    <source>
        <dbReference type="Proteomes" id="UP000520814"/>
    </source>
</evidence>
<proteinExistence type="predicted"/>
<keyword evidence="3" id="KW-0786">Thiamine pyrophosphate</keyword>
<gene>
    <name evidence="5" type="ORF">HNQ39_002671</name>
</gene>
<dbReference type="Gene3D" id="3.40.50.970">
    <property type="match status" value="1"/>
</dbReference>
<dbReference type="FunFam" id="3.40.50.920:FF:000001">
    <property type="entry name" value="Pyruvate dehydrogenase E1 beta subunit"/>
    <property type="match status" value="1"/>
</dbReference>
<protein>
    <submittedName>
        <fullName evidence="5">Pyruvate dehydrogenase E1 component beta subunit</fullName>
        <ecNumber evidence="5">1.2.4.1</ecNumber>
    </submittedName>
</protein>
<dbReference type="Proteomes" id="UP000520814">
    <property type="component" value="Unassembled WGS sequence"/>
</dbReference>
<evidence type="ECO:0000256" key="2">
    <source>
        <dbReference type="ARBA" id="ARBA00023002"/>
    </source>
</evidence>
<dbReference type="PANTHER" id="PTHR43257">
    <property type="entry name" value="PYRUVATE DEHYDROGENASE E1 COMPONENT BETA SUBUNIT"/>
    <property type="match status" value="1"/>
</dbReference>
<evidence type="ECO:0000256" key="1">
    <source>
        <dbReference type="ARBA" id="ARBA00001964"/>
    </source>
</evidence>
<feature type="domain" description="Transketolase-like pyrimidine-binding" evidence="4">
    <location>
        <begin position="4"/>
        <end position="179"/>
    </location>
</feature>
<dbReference type="GO" id="GO:0004739">
    <property type="term" value="F:pyruvate dehydrogenase (acetyl-transferring) activity"/>
    <property type="evidence" value="ECO:0007669"/>
    <property type="project" value="UniProtKB-EC"/>
</dbReference>
<dbReference type="EC" id="1.2.4.1" evidence="5"/>
<dbReference type="InterPro" id="IPR009014">
    <property type="entry name" value="Transketo_C/PFOR_II"/>
</dbReference>
<dbReference type="CDD" id="cd07036">
    <property type="entry name" value="TPP_PYR_E1-PDHc-beta_like"/>
    <property type="match status" value="1"/>
</dbReference>
<keyword evidence="6" id="KW-1185">Reference proteome</keyword>
<reference evidence="5 6" key="1">
    <citation type="submission" date="2020-08" db="EMBL/GenBank/DDBJ databases">
        <title>Genomic Encyclopedia of Type Strains, Phase IV (KMG-IV): sequencing the most valuable type-strain genomes for metagenomic binning, comparative biology and taxonomic classification.</title>
        <authorList>
            <person name="Goeker M."/>
        </authorList>
    </citation>
    <scope>NUCLEOTIDE SEQUENCE [LARGE SCALE GENOMIC DNA]</scope>
    <source>
        <strain evidence="5 6">DSM 23562</strain>
    </source>
</reference>
<dbReference type="Pfam" id="PF02779">
    <property type="entry name" value="Transket_pyr"/>
    <property type="match status" value="1"/>
</dbReference>
<dbReference type="InterPro" id="IPR033248">
    <property type="entry name" value="Transketolase_C"/>
</dbReference>
<dbReference type="Gene3D" id="3.40.50.920">
    <property type="match status" value="1"/>
</dbReference>
<keyword evidence="5" id="KW-0670">Pyruvate</keyword>
<dbReference type="PANTHER" id="PTHR43257:SF2">
    <property type="entry name" value="PYRUVATE DEHYDROGENASE E1 COMPONENT SUBUNIT BETA"/>
    <property type="match status" value="1"/>
</dbReference>
<dbReference type="RefSeq" id="WP_184196630.1">
    <property type="nucleotide sequence ID" value="NZ_JACHGW010000002.1"/>
</dbReference>
<comment type="cofactor">
    <cofactor evidence="1">
        <name>thiamine diphosphate</name>
        <dbReference type="ChEBI" id="CHEBI:58937"/>
    </cofactor>
</comment>
<comment type="caution">
    <text evidence="5">The sequence shown here is derived from an EMBL/GenBank/DDBJ whole genome shotgun (WGS) entry which is preliminary data.</text>
</comment>
<dbReference type="FunFam" id="3.40.50.970:FF:000001">
    <property type="entry name" value="Pyruvate dehydrogenase E1 beta subunit"/>
    <property type="match status" value="1"/>
</dbReference>
<dbReference type="InterPro" id="IPR005475">
    <property type="entry name" value="Transketolase-like_Pyr-bd"/>
</dbReference>
<sequence>MAKLRYIDALALALREEMRRDPNVFLVGEEVGQYQGTLELSKGFLEEFGKTRVVDTPISEVGIIGLGIGAAMAGLRPVCEMMRMDFATPAYDQIVQHAAKIRYMFGGQFQVPMVIRGPSGVGLQLSAQHSQAIEVLFAHIPGLKVVVPATPADAKGLLLTAIRDNNPVMVLESLRMYFMKPDDLEAIQPGLSEVPDDPDFSVPLGQANVLREGKDVTIVAYSWMVIQALKAANELAKEGISAEVIDLRTLLPLDMNTVLASIKKTHRAVVVQEQWPLYGCAAEISAQIGERAFYDLDSPVMRVTGAFVPMPYAKNLENLAFPTEVDIIAAAKRTLGGK</sequence>
<evidence type="ECO:0000259" key="4">
    <source>
        <dbReference type="SMART" id="SM00861"/>
    </source>
</evidence>
<keyword evidence="2 5" id="KW-0560">Oxidoreductase</keyword>
<accession>A0A7W9W7A2</accession>
<dbReference type="SUPFAM" id="SSF52922">
    <property type="entry name" value="TK C-terminal domain-like"/>
    <property type="match status" value="1"/>
</dbReference>
<dbReference type="AlphaFoldDB" id="A0A7W9W7A2"/>
<evidence type="ECO:0000256" key="3">
    <source>
        <dbReference type="ARBA" id="ARBA00023052"/>
    </source>
</evidence>
<organism evidence="5 6">
    <name type="scientific">Armatimonas rosea</name>
    <dbReference type="NCBI Taxonomy" id="685828"/>
    <lineage>
        <taxon>Bacteria</taxon>
        <taxon>Bacillati</taxon>
        <taxon>Armatimonadota</taxon>
        <taxon>Armatimonadia</taxon>
        <taxon>Armatimonadales</taxon>
        <taxon>Armatimonadaceae</taxon>
        <taxon>Armatimonas</taxon>
    </lineage>
</organism>